<dbReference type="CDD" id="cd16025">
    <property type="entry name" value="PAS_like"/>
    <property type="match status" value="1"/>
</dbReference>
<protein>
    <submittedName>
        <fullName evidence="4">Sulfatase</fullName>
    </submittedName>
</protein>
<evidence type="ECO:0000259" key="3">
    <source>
        <dbReference type="Pfam" id="PF00884"/>
    </source>
</evidence>
<dbReference type="InterPro" id="IPR017850">
    <property type="entry name" value="Alkaline_phosphatase_core_sf"/>
</dbReference>
<dbReference type="InterPro" id="IPR050738">
    <property type="entry name" value="Sulfatase"/>
</dbReference>
<dbReference type="Gene3D" id="3.30.1120.10">
    <property type="match status" value="1"/>
</dbReference>
<keyword evidence="5" id="KW-1185">Reference proteome</keyword>
<organism evidence="4 5">
    <name type="scientific">Spirosoma linguale (strain ATCC 33905 / DSM 74 / LMG 10896 / Claus 1)</name>
    <dbReference type="NCBI Taxonomy" id="504472"/>
    <lineage>
        <taxon>Bacteria</taxon>
        <taxon>Pseudomonadati</taxon>
        <taxon>Bacteroidota</taxon>
        <taxon>Cytophagia</taxon>
        <taxon>Cytophagales</taxon>
        <taxon>Cytophagaceae</taxon>
        <taxon>Spirosoma</taxon>
    </lineage>
</organism>
<dbReference type="SUPFAM" id="SSF53649">
    <property type="entry name" value="Alkaline phosphatase-like"/>
    <property type="match status" value="1"/>
</dbReference>
<evidence type="ECO:0000313" key="4">
    <source>
        <dbReference type="EMBL" id="ADB40980.1"/>
    </source>
</evidence>
<evidence type="ECO:0000256" key="1">
    <source>
        <dbReference type="ARBA" id="ARBA00008779"/>
    </source>
</evidence>
<proteinExistence type="inferred from homology"/>
<feature type="domain" description="Sulfatase N-terminal" evidence="3">
    <location>
        <begin position="41"/>
        <end position="434"/>
    </location>
</feature>
<evidence type="ECO:0000256" key="2">
    <source>
        <dbReference type="ARBA" id="ARBA00022801"/>
    </source>
</evidence>
<dbReference type="Pfam" id="PF00884">
    <property type="entry name" value="Sulfatase"/>
    <property type="match status" value="1"/>
</dbReference>
<accession>D2QCX4</accession>
<dbReference type="GO" id="GO:0004065">
    <property type="term" value="F:arylsulfatase activity"/>
    <property type="evidence" value="ECO:0007669"/>
    <property type="project" value="TreeGrafter"/>
</dbReference>
<dbReference type="KEGG" id="sli:Slin_5003"/>
<sequence length="533" mass="60703">MKRPKQAFVSSPQTTLKTLFFLALLAIISSQLAIGQSVKRPNILYILADDMGFSDIGCYGGEVNTPNLDKLAAGGIKLRSFYNNARCCPTRASLLTGQYPHTVGMGLMVTMPNAAIQPGSYQGFLDARYPTIAERLKETGYSTYMLGKWHVGERPEHWPLKRGFEHYFGLISGASSYYEIIPAEKGKRFIVLDDKEFTPPADGFYMTDAFTDYAVQYLNQQKQEQADKPFFMYLAYTAPHFPLHAYESDIAKYEKLYAQGWDVTRTKRYQKMQQLGLIDKRYQLTPRPANVPAWNSATDKAQWIRKMAVYAAMIDRMDQNIGRLIKTLKANGQYDNTLIVFMSDNGSSNENMESRKLNDPTKKIGERGSYVTYDTPWANVSVTPFRKYKRFLHEGGMITPCIMQWPRNIRPAAGYVDGIGHVMDLLPTSLELAGLSANDLPGKSLSYLWTPKKTEPRTYCWEHEGNKAIRKADWKLVKDTEDADWELYNIKTDPCETNDLARNQPQRVASMRTEFDTWAQRVGVRERPAGKSE</sequence>
<dbReference type="Gene3D" id="3.40.720.10">
    <property type="entry name" value="Alkaline Phosphatase, subunit A"/>
    <property type="match status" value="1"/>
</dbReference>
<dbReference type="PANTHER" id="PTHR42693">
    <property type="entry name" value="ARYLSULFATASE FAMILY MEMBER"/>
    <property type="match status" value="1"/>
</dbReference>
<dbReference type="STRING" id="504472.Slin_5003"/>
<keyword evidence="2" id="KW-0378">Hydrolase</keyword>
<comment type="similarity">
    <text evidence="1">Belongs to the sulfatase family.</text>
</comment>
<dbReference type="eggNOG" id="COG3119">
    <property type="taxonomic scope" value="Bacteria"/>
</dbReference>
<dbReference type="Proteomes" id="UP000002028">
    <property type="component" value="Chromosome"/>
</dbReference>
<evidence type="ECO:0000313" key="5">
    <source>
        <dbReference type="Proteomes" id="UP000002028"/>
    </source>
</evidence>
<dbReference type="InterPro" id="IPR000917">
    <property type="entry name" value="Sulfatase_N"/>
</dbReference>
<dbReference type="HOGENOM" id="CLU_006332_11_1_10"/>
<gene>
    <name evidence="4" type="ordered locus">Slin_5003</name>
</gene>
<dbReference type="PANTHER" id="PTHR42693:SF53">
    <property type="entry name" value="ENDO-4-O-SULFATASE"/>
    <property type="match status" value="1"/>
</dbReference>
<dbReference type="EMBL" id="CP001769">
    <property type="protein sequence ID" value="ADB40980.1"/>
    <property type="molecule type" value="Genomic_DNA"/>
</dbReference>
<reference evidence="4 5" key="1">
    <citation type="journal article" date="2010" name="Stand. Genomic Sci.">
        <title>Complete genome sequence of Spirosoma linguale type strain (1).</title>
        <authorList>
            <person name="Lail K."/>
            <person name="Sikorski J."/>
            <person name="Saunders E."/>
            <person name="Lapidus A."/>
            <person name="Glavina Del Rio T."/>
            <person name="Copeland A."/>
            <person name="Tice H."/>
            <person name="Cheng J.-F."/>
            <person name="Lucas S."/>
            <person name="Nolan M."/>
            <person name="Bruce D."/>
            <person name="Goodwin L."/>
            <person name="Pitluck S."/>
            <person name="Ivanova N."/>
            <person name="Mavromatis K."/>
            <person name="Ovchinnikova G."/>
            <person name="Pati A."/>
            <person name="Chen A."/>
            <person name="Palaniappan K."/>
            <person name="Land M."/>
            <person name="Hauser L."/>
            <person name="Chang Y.-J."/>
            <person name="Jeffries C.D."/>
            <person name="Chain P."/>
            <person name="Brettin T."/>
            <person name="Detter J.C."/>
            <person name="Schuetze A."/>
            <person name="Rohde M."/>
            <person name="Tindall B.J."/>
            <person name="Goeker M."/>
            <person name="Bristow J."/>
            <person name="Eisen J.A."/>
            <person name="Markowitz V."/>
            <person name="Hugenholtz P."/>
            <person name="Kyrpides N.C."/>
            <person name="Klenk H.-P."/>
            <person name="Chen F."/>
        </authorList>
    </citation>
    <scope>NUCLEOTIDE SEQUENCE [LARGE SCALE GENOMIC DNA]</scope>
    <source>
        <strain evidence="5">ATCC 33905 / DSM 74 / LMG 10896 / Claus 1</strain>
    </source>
</reference>
<dbReference type="AlphaFoldDB" id="D2QCX4"/>
<name>D2QCX4_SPILD</name>